<dbReference type="STRING" id="579105.SAMN04488096_106123"/>
<proteinExistence type="predicted"/>
<keyword evidence="2" id="KW-1185">Reference proteome</keyword>
<dbReference type="RefSeq" id="WP_073151367.1">
    <property type="nucleotide sequence ID" value="NZ_FQYY01000006.1"/>
</dbReference>
<dbReference type="Proteomes" id="UP000184225">
    <property type="component" value="Unassembled WGS sequence"/>
</dbReference>
<reference evidence="1 2" key="1">
    <citation type="submission" date="2016-11" db="EMBL/GenBank/DDBJ databases">
        <authorList>
            <person name="Jaros S."/>
            <person name="Januszkiewicz K."/>
            <person name="Wedrychowicz H."/>
        </authorList>
    </citation>
    <scope>NUCLEOTIDE SEQUENCE [LARGE SCALE GENOMIC DNA]</scope>
    <source>
        <strain evidence="1 2">DSM 21425</strain>
    </source>
</reference>
<dbReference type="Pfam" id="PF09697">
    <property type="entry name" value="Porph_ging"/>
    <property type="match status" value="1"/>
</dbReference>
<dbReference type="InterPro" id="IPR005901">
    <property type="entry name" value="GLPGLI"/>
</dbReference>
<evidence type="ECO:0000313" key="1">
    <source>
        <dbReference type="EMBL" id="SHI96579.1"/>
    </source>
</evidence>
<dbReference type="AlphaFoldDB" id="A0A1M6FFZ3"/>
<protein>
    <submittedName>
        <fullName evidence="1">GLPGLI family protein</fullName>
    </submittedName>
</protein>
<dbReference type="NCBIfam" id="TIGR01200">
    <property type="entry name" value="GLPGLI"/>
    <property type="match status" value="1"/>
</dbReference>
<gene>
    <name evidence="1" type="ORF">SAMN04488096_106123</name>
</gene>
<evidence type="ECO:0000313" key="2">
    <source>
        <dbReference type="Proteomes" id="UP000184225"/>
    </source>
</evidence>
<name>A0A1M6FFZ3_9FLAO</name>
<organism evidence="1 2">
    <name type="scientific">Mesonia phycicola</name>
    <dbReference type="NCBI Taxonomy" id="579105"/>
    <lineage>
        <taxon>Bacteria</taxon>
        <taxon>Pseudomonadati</taxon>
        <taxon>Bacteroidota</taxon>
        <taxon>Flavobacteriia</taxon>
        <taxon>Flavobacteriales</taxon>
        <taxon>Flavobacteriaceae</taxon>
        <taxon>Mesonia</taxon>
    </lineage>
</organism>
<dbReference type="EMBL" id="FQYY01000006">
    <property type="protein sequence ID" value="SHI96579.1"/>
    <property type="molecule type" value="Genomic_DNA"/>
</dbReference>
<sequence>MCVYKFQIKINTNGCFLSILLFFPILVFSQISGEIEFGTEYLNMAIDTSKVTGEEVKDFLVMQDNTAKRVLADDETYFTVKFNLVGAHVEKVKMMDYNNSLLPTDFINITELFYKDSKLYINRNIGKDRYYVDLTDKYHYNWKLHSEYKTILGYKCQKATTNMPTAKYKREVVAWFTTDIPVSYGTSRYYGLPGFILELHEMGRMHYARKIKFKEDLKIDFPSEDLLVTEEEYKSFFK</sequence>
<accession>A0A1M6FFZ3</accession>